<feature type="compositionally biased region" description="Polar residues" evidence="1">
    <location>
        <begin position="31"/>
        <end position="40"/>
    </location>
</feature>
<dbReference type="OrthoDB" id="5373017at2759"/>
<gene>
    <name evidence="2" type="ORF">GJ744_009316</name>
</gene>
<dbReference type="AlphaFoldDB" id="A0A8H7ANJ7"/>
<proteinExistence type="predicted"/>
<evidence type="ECO:0000313" key="2">
    <source>
        <dbReference type="EMBL" id="KAF7508325.1"/>
    </source>
</evidence>
<sequence>MATSVYPVDNQFAGLVEAATAAAGQEVEWSLNDSPGSSAHQFVEGNEGQRRPPPRDTCTGPLAGQYDPSLTSLHNSIPSQGTTHINTKKRKRAVTSIDAKEHFADEELASRPTQQLTSVHSAAALFRASSTSSKKYTRPPMSKLFSSLHLPPEEFLHVQSAAKAYMLDDGHPERRDCVGQRGKTDSDMVKLKLWHCVKQFLDEEGNGERFFGVNVPKLGGEDESRSMTWPENAQQIIKICIPLLRRMVTNERQRQYAVESRKCGGDSKREKQGQDAKQSPYQASTARLDETENPDTFTTEKTDMFGDGLVSNLDEASKWYTVYNSNAVLDKISIKAGFPRVLFMPLFTNIDAHCRLYHGDEGHLCNESCRTRLVERLLEHPIYQRHAPGGNPRETVQEVFHVVLTHLILTNYWKNGIIDHTATSIPASITPTQPEPDMNSSGPRKKLTSSSTGSVEMTSGHKPDNPLRLLIHIVHQDKCVLPPFDIPSNECRDLEALRKEIQQHYSLVTLRDKHVMPLSEATFKVWLPDGLVRVEDDGQWMVALLSAETVEWMGGQIRVLLET</sequence>
<dbReference type="EMBL" id="JAACFV010000055">
    <property type="protein sequence ID" value="KAF7508325.1"/>
    <property type="molecule type" value="Genomic_DNA"/>
</dbReference>
<dbReference type="Proteomes" id="UP000606974">
    <property type="component" value="Unassembled WGS sequence"/>
</dbReference>
<feature type="compositionally biased region" description="Basic and acidic residues" evidence="1">
    <location>
        <begin position="257"/>
        <end position="274"/>
    </location>
</feature>
<protein>
    <submittedName>
        <fullName evidence="2">Uncharacterized protein</fullName>
    </submittedName>
</protein>
<feature type="region of interest" description="Disordered" evidence="1">
    <location>
        <begin position="31"/>
        <end position="62"/>
    </location>
</feature>
<keyword evidence="3" id="KW-1185">Reference proteome</keyword>
<comment type="caution">
    <text evidence="2">The sequence shown here is derived from an EMBL/GenBank/DDBJ whole genome shotgun (WGS) entry which is preliminary data.</text>
</comment>
<evidence type="ECO:0000313" key="3">
    <source>
        <dbReference type="Proteomes" id="UP000606974"/>
    </source>
</evidence>
<name>A0A8H7ANJ7_9EURO</name>
<feature type="compositionally biased region" description="Polar residues" evidence="1">
    <location>
        <begin position="275"/>
        <end position="285"/>
    </location>
</feature>
<accession>A0A8H7ANJ7</accession>
<feature type="region of interest" description="Disordered" evidence="1">
    <location>
        <begin position="426"/>
        <end position="463"/>
    </location>
</feature>
<organism evidence="2 3">
    <name type="scientific">Endocarpon pusillum</name>
    <dbReference type="NCBI Taxonomy" id="364733"/>
    <lineage>
        <taxon>Eukaryota</taxon>
        <taxon>Fungi</taxon>
        <taxon>Dikarya</taxon>
        <taxon>Ascomycota</taxon>
        <taxon>Pezizomycotina</taxon>
        <taxon>Eurotiomycetes</taxon>
        <taxon>Chaetothyriomycetidae</taxon>
        <taxon>Verrucariales</taxon>
        <taxon>Verrucariaceae</taxon>
        <taxon>Endocarpon</taxon>
    </lineage>
</organism>
<reference evidence="2" key="1">
    <citation type="submission" date="2020-02" db="EMBL/GenBank/DDBJ databases">
        <authorList>
            <person name="Palmer J.M."/>
        </authorList>
    </citation>
    <scope>NUCLEOTIDE SEQUENCE</scope>
    <source>
        <strain evidence="2">EPUS1.4</strain>
        <tissue evidence="2">Thallus</tissue>
    </source>
</reference>
<evidence type="ECO:0000256" key="1">
    <source>
        <dbReference type="SAM" id="MobiDB-lite"/>
    </source>
</evidence>
<feature type="region of interest" description="Disordered" evidence="1">
    <location>
        <begin position="257"/>
        <end position="301"/>
    </location>
</feature>
<feature type="compositionally biased region" description="Polar residues" evidence="1">
    <location>
        <begin position="426"/>
        <end position="457"/>
    </location>
</feature>